<gene>
    <name evidence="2" type="ORF">Bhyg_06027</name>
</gene>
<reference evidence="2" key="1">
    <citation type="submission" date="2022-07" db="EMBL/GenBank/DDBJ databases">
        <authorList>
            <person name="Trinca V."/>
            <person name="Uliana J.V.C."/>
            <person name="Torres T.T."/>
            <person name="Ward R.J."/>
            <person name="Monesi N."/>
        </authorList>
    </citation>
    <scope>NUCLEOTIDE SEQUENCE</scope>
    <source>
        <strain evidence="2">HSMRA1968</strain>
        <tissue evidence="2">Whole embryos</tissue>
    </source>
</reference>
<evidence type="ECO:0000313" key="3">
    <source>
        <dbReference type="Proteomes" id="UP001151699"/>
    </source>
</evidence>
<organism evidence="2 3">
    <name type="scientific">Pseudolycoriella hygida</name>
    <dbReference type="NCBI Taxonomy" id="35572"/>
    <lineage>
        <taxon>Eukaryota</taxon>
        <taxon>Metazoa</taxon>
        <taxon>Ecdysozoa</taxon>
        <taxon>Arthropoda</taxon>
        <taxon>Hexapoda</taxon>
        <taxon>Insecta</taxon>
        <taxon>Pterygota</taxon>
        <taxon>Neoptera</taxon>
        <taxon>Endopterygota</taxon>
        <taxon>Diptera</taxon>
        <taxon>Nematocera</taxon>
        <taxon>Sciaroidea</taxon>
        <taxon>Sciaridae</taxon>
        <taxon>Pseudolycoriella</taxon>
    </lineage>
</organism>
<evidence type="ECO:0000256" key="1">
    <source>
        <dbReference type="SAM" id="MobiDB-lite"/>
    </source>
</evidence>
<protein>
    <submittedName>
        <fullName evidence="2">Uncharacterized protein</fullName>
    </submittedName>
</protein>
<feature type="region of interest" description="Disordered" evidence="1">
    <location>
        <begin position="1"/>
        <end position="93"/>
    </location>
</feature>
<comment type="caution">
    <text evidence="2">The sequence shown here is derived from an EMBL/GenBank/DDBJ whole genome shotgun (WGS) entry which is preliminary data.</text>
</comment>
<feature type="compositionally biased region" description="Low complexity" evidence="1">
    <location>
        <begin position="40"/>
        <end position="50"/>
    </location>
</feature>
<accession>A0A9Q0MZU9</accession>
<evidence type="ECO:0000313" key="2">
    <source>
        <dbReference type="EMBL" id="KAJ6641092.1"/>
    </source>
</evidence>
<keyword evidence="3" id="KW-1185">Reference proteome</keyword>
<dbReference type="Proteomes" id="UP001151699">
    <property type="component" value="Chromosome B"/>
</dbReference>
<feature type="compositionally biased region" description="Low complexity" evidence="1">
    <location>
        <begin position="23"/>
        <end position="32"/>
    </location>
</feature>
<dbReference type="EMBL" id="WJQU01000002">
    <property type="protein sequence ID" value="KAJ6641092.1"/>
    <property type="molecule type" value="Genomic_DNA"/>
</dbReference>
<dbReference type="AlphaFoldDB" id="A0A9Q0MZU9"/>
<name>A0A9Q0MZU9_9DIPT</name>
<proteinExistence type="predicted"/>
<sequence length="93" mass="9537">MTPSFRGRKALGLGSVVSPRPQPSTTSISPAPASLPQPSPNTTTSVSSNSILVTGTAATPVASHSIPQQQQVSAIVPSPGHTMKEQPQQPMKP</sequence>